<sequence>MKANLLDLGYNERVKFTISPSIDFIRHLAQTAMSILIFA</sequence>
<keyword evidence="2" id="KW-1185">Reference proteome</keyword>
<protein>
    <submittedName>
        <fullName evidence="1">Uncharacterized protein</fullName>
    </submittedName>
</protein>
<dbReference type="EMBL" id="CP013235">
    <property type="protein sequence ID" value="AMP11443.1"/>
    <property type="molecule type" value="Genomic_DNA"/>
</dbReference>
<evidence type="ECO:0000313" key="1">
    <source>
        <dbReference type="EMBL" id="AMP11443.1"/>
    </source>
</evidence>
<reference evidence="1 2" key="1">
    <citation type="submission" date="2015-11" db="EMBL/GenBank/DDBJ databases">
        <title>Exploring the genomic traits of fungus-feeding bacterial genus Collimonas.</title>
        <authorList>
            <person name="Song C."/>
            <person name="Schmidt R."/>
            <person name="de Jager V."/>
            <person name="Krzyzanowska D."/>
            <person name="Jongedijk E."/>
            <person name="Cankar K."/>
            <person name="Beekwilder J."/>
            <person name="van Veen A."/>
            <person name="de Boer W."/>
            <person name="van Veen J.A."/>
            <person name="Garbeva P."/>
        </authorList>
    </citation>
    <scope>NUCLEOTIDE SEQUENCE [LARGE SCALE GENOMIC DNA]</scope>
    <source>
        <strain evidence="1 2">Ter282</strain>
    </source>
</reference>
<organism evidence="1 2">
    <name type="scientific">Collimonas arenae</name>
    <dbReference type="NCBI Taxonomy" id="279058"/>
    <lineage>
        <taxon>Bacteria</taxon>
        <taxon>Pseudomonadati</taxon>
        <taxon>Pseudomonadota</taxon>
        <taxon>Betaproteobacteria</taxon>
        <taxon>Burkholderiales</taxon>
        <taxon>Oxalobacteraceae</taxon>
        <taxon>Collimonas</taxon>
    </lineage>
</organism>
<name>A0A127QN15_9BURK</name>
<gene>
    <name evidence="1" type="ORF">CAter282_3765</name>
</gene>
<dbReference type="Proteomes" id="UP000071778">
    <property type="component" value="Chromosome"/>
</dbReference>
<dbReference type="AlphaFoldDB" id="A0A127QN15"/>
<accession>A0A127QN15</accession>
<evidence type="ECO:0000313" key="2">
    <source>
        <dbReference type="Proteomes" id="UP000071778"/>
    </source>
</evidence>
<proteinExistence type="predicted"/>